<dbReference type="EMBL" id="CAJZBQ010000005">
    <property type="protein sequence ID" value="CAG9311841.1"/>
    <property type="molecule type" value="Genomic_DNA"/>
</dbReference>
<protein>
    <submittedName>
        <fullName evidence="1">Uncharacterized protein</fullName>
    </submittedName>
</protein>
<comment type="caution">
    <text evidence="1">The sequence shown here is derived from an EMBL/GenBank/DDBJ whole genome shotgun (WGS) entry which is preliminary data.</text>
</comment>
<dbReference type="Proteomes" id="UP001162131">
    <property type="component" value="Unassembled WGS sequence"/>
</dbReference>
<proteinExistence type="predicted"/>
<reference evidence="1" key="1">
    <citation type="submission" date="2021-09" db="EMBL/GenBank/DDBJ databases">
        <authorList>
            <consortium name="AG Swart"/>
            <person name="Singh M."/>
            <person name="Singh A."/>
            <person name="Seah K."/>
            <person name="Emmerich C."/>
        </authorList>
    </citation>
    <scope>NUCLEOTIDE SEQUENCE</scope>
    <source>
        <strain evidence="1">ATCC30299</strain>
    </source>
</reference>
<sequence length="117" mass="13066">MDFDSASSDLSIISEVSERAEVSQNSSPMDLFVFTKHPYKGKESLVMINEEENETEIVSPFTPCEVNTSRKESPKKWSSIKQPLLLGGNKKRASFVKETRVTKVVQNNSCSCTCSII</sequence>
<name>A0AAU9IEN9_9CILI</name>
<dbReference type="AlphaFoldDB" id="A0AAU9IEN9"/>
<evidence type="ECO:0000313" key="2">
    <source>
        <dbReference type="Proteomes" id="UP001162131"/>
    </source>
</evidence>
<keyword evidence="2" id="KW-1185">Reference proteome</keyword>
<organism evidence="1 2">
    <name type="scientific">Blepharisma stoltei</name>
    <dbReference type="NCBI Taxonomy" id="1481888"/>
    <lineage>
        <taxon>Eukaryota</taxon>
        <taxon>Sar</taxon>
        <taxon>Alveolata</taxon>
        <taxon>Ciliophora</taxon>
        <taxon>Postciliodesmatophora</taxon>
        <taxon>Heterotrichea</taxon>
        <taxon>Heterotrichida</taxon>
        <taxon>Blepharismidae</taxon>
        <taxon>Blepharisma</taxon>
    </lineage>
</organism>
<gene>
    <name evidence="1" type="ORF">BSTOLATCC_MIC5101</name>
</gene>
<accession>A0AAU9IEN9</accession>
<evidence type="ECO:0000313" key="1">
    <source>
        <dbReference type="EMBL" id="CAG9311841.1"/>
    </source>
</evidence>